<dbReference type="GO" id="GO:1903457">
    <property type="term" value="P:lactate catabolic process"/>
    <property type="evidence" value="ECO:0007669"/>
    <property type="project" value="TreeGrafter"/>
</dbReference>
<dbReference type="GO" id="GO:0071949">
    <property type="term" value="F:FAD binding"/>
    <property type="evidence" value="ECO:0007669"/>
    <property type="project" value="InterPro"/>
</dbReference>
<accession>A0AA40STG4</accession>
<dbReference type="GO" id="GO:0008720">
    <property type="term" value="F:D-lactate dehydrogenase (NAD+) activity"/>
    <property type="evidence" value="ECO:0007669"/>
    <property type="project" value="TreeGrafter"/>
</dbReference>
<feature type="domain" description="FAD-binding PCMH-type" evidence="1">
    <location>
        <begin position="42"/>
        <end position="215"/>
    </location>
</feature>
<dbReference type="PANTHER" id="PTHR11748">
    <property type="entry name" value="D-LACTATE DEHYDROGENASE"/>
    <property type="match status" value="1"/>
</dbReference>
<keyword evidence="3" id="KW-1185">Reference proteome</keyword>
<dbReference type="RefSeq" id="WP_191755920.1">
    <property type="nucleotide sequence ID" value="NZ_VJXY01000001.1"/>
</dbReference>
<dbReference type="Pfam" id="PF01565">
    <property type="entry name" value="FAD_binding_4"/>
    <property type="match status" value="1"/>
</dbReference>
<dbReference type="InterPro" id="IPR016169">
    <property type="entry name" value="FAD-bd_PCMH_sub2"/>
</dbReference>
<reference evidence="2" key="1">
    <citation type="submission" date="2019-07" db="EMBL/GenBank/DDBJ databases">
        <title>Toxilogical consequences of a new and cryptic species of cyanobacteria (Komarekiella delphini-convector) recovered from the epidermis of a bottlenose dolphin and 1500 ft. in the air.</title>
        <authorList>
            <person name="Brown A.O."/>
            <person name="Dvorak P."/>
            <person name="Villanueva C.D."/>
            <person name="Foss A.J."/>
            <person name="Garvey A.D."/>
            <person name="Gibson Q.A."/>
            <person name="Johansen J.R."/>
            <person name="Casamatta D.A."/>
        </authorList>
    </citation>
    <scope>NUCLEOTIDE SEQUENCE</scope>
    <source>
        <strain evidence="2">SJRDD-AB1</strain>
    </source>
</reference>
<dbReference type="PANTHER" id="PTHR11748:SF119">
    <property type="entry name" value="D-2-HYDROXYGLUTARATE DEHYDROGENASE"/>
    <property type="match status" value="1"/>
</dbReference>
<evidence type="ECO:0000259" key="1">
    <source>
        <dbReference type="PROSITE" id="PS51387"/>
    </source>
</evidence>
<comment type="caution">
    <text evidence="2">The sequence shown here is derived from an EMBL/GenBank/DDBJ whole genome shotgun (WGS) entry which is preliminary data.</text>
</comment>
<dbReference type="AlphaFoldDB" id="A0AA40STG4"/>
<name>A0AA40STG4_9NOST</name>
<gene>
    <name evidence="2" type="ORF">FNW02_02080</name>
</gene>
<organism evidence="2 3">
    <name type="scientific">Komarekiella delphini-convector SJRDD-AB1</name>
    <dbReference type="NCBI Taxonomy" id="2593771"/>
    <lineage>
        <taxon>Bacteria</taxon>
        <taxon>Bacillati</taxon>
        <taxon>Cyanobacteriota</taxon>
        <taxon>Cyanophyceae</taxon>
        <taxon>Nostocales</taxon>
        <taxon>Nostocaceae</taxon>
        <taxon>Komarekiella</taxon>
        <taxon>Komarekiella delphini-convector</taxon>
    </lineage>
</organism>
<dbReference type="Gene3D" id="3.30.465.10">
    <property type="match status" value="1"/>
</dbReference>
<evidence type="ECO:0000313" key="3">
    <source>
        <dbReference type="Proteomes" id="UP001165986"/>
    </source>
</evidence>
<dbReference type="InterPro" id="IPR036318">
    <property type="entry name" value="FAD-bd_PCMH-like_sf"/>
</dbReference>
<dbReference type="Proteomes" id="UP001165986">
    <property type="component" value="Unassembled WGS sequence"/>
</dbReference>
<proteinExistence type="predicted"/>
<evidence type="ECO:0000313" key="2">
    <source>
        <dbReference type="EMBL" id="MBD6614683.1"/>
    </source>
</evidence>
<dbReference type="InterPro" id="IPR016166">
    <property type="entry name" value="FAD-bd_PCMH"/>
</dbReference>
<dbReference type="PROSITE" id="PS51387">
    <property type="entry name" value="FAD_PCMH"/>
    <property type="match status" value="1"/>
</dbReference>
<dbReference type="InterPro" id="IPR006094">
    <property type="entry name" value="Oxid_FAD_bind_N"/>
</dbReference>
<dbReference type="SUPFAM" id="SSF56176">
    <property type="entry name" value="FAD-binding/transporter-associated domain-like"/>
    <property type="match status" value="1"/>
</dbReference>
<dbReference type="GO" id="GO:0004458">
    <property type="term" value="F:D-lactate dehydrogenase (cytochrome) activity"/>
    <property type="evidence" value="ECO:0007669"/>
    <property type="project" value="TreeGrafter"/>
</dbReference>
<protein>
    <submittedName>
        <fullName evidence="2">FAD-binding oxidoreductase</fullName>
    </submittedName>
</protein>
<dbReference type="EMBL" id="VJXY01000001">
    <property type="protein sequence ID" value="MBD6614683.1"/>
    <property type="molecule type" value="Genomic_DNA"/>
</dbReference>
<sequence length="448" mass="49457">MTTRLDTLINSLEGLEIITELSQVAKLSQDYHTFSPVLVPKLEGKVGDIVVRPANEEEVLKVAAACAKYRVPVTVRGAGTGNYGQCVPLHGGVILDMTRMHEIPWVKPGVARVEAGVKLAALDKKAREIGWEMRMTPSTYRTATIGGFIAGGSGGIGSVQYGLLGDRGNILALRVVTVEDEPRIIELRGDDVQKVNHAWGINGIITELEIPLGPAYPWAEVIVTFDDFMAAVNFGQALGNADGMIKKLISVFASQIPQYFHALQDYIPQGTHPVLLMLAESSLELLPGLVQEYGGKITYQKPAQEAGKGTHLAEFTWNHTTLHARTVDTSITYLQSMFPANQSLQLVEHLYHHFGDEVMMHLEFFRVNGSVIPGALQLVRYTTEERLNEIIRYHEAQGVFIANPHTYIIEDGGRKVIDPEQLKFKEMVDPYGLMNPGKSKALQLKIHN</sequence>